<dbReference type="InterPro" id="IPR003661">
    <property type="entry name" value="HisK_dim/P_dom"/>
</dbReference>
<sequence length="367" mass="39738">MTSISPPVPPSRPLRALAIDDDAQARERIAGALLAAGIGCDGFADGRRALVAAARQPYDIVVCARESACFDGAAVLAELRRLPQTRVLPVILTTRVADRAGLRAAMNLGADDVLAKPLDPAELVEAVRARLARAEALGDCLRARQEADREALLDMFPHELNTPLNTLVGFAEVLATTPLDAAERQEAMTAVADSAERLRRLSARFLVATRLREGQKLFRNDTVDTRALVRLARDAATRHGAACRAPDKPGAACYFTSPDGLRAILDELLDNAMKFRHQHAEVVVGEDAAGLSIEVRDDGPGLSPERLSRHRLFDQFDRQRHEQQGSGLGLFIARRVAEQTGIKFPAQPTSTAQTSGARIVLRLDKTT</sequence>
<reference evidence="8" key="3">
    <citation type="journal article" date="2000" name="Annu. Rev. Biochem.">
        <title>Two-component signal transduction.</title>
        <authorList>
            <person name="Stock A.M."/>
            <person name="Robinson V.L."/>
            <person name="Goudreau P.N."/>
        </authorList>
    </citation>
    <scope>NUCLEOTIDE SEQUENCE</scope>
</reference>
<evidence type="ECO:0000256" key="2">
    <source>
        <dbReference type="ARBA" id="ARBA00012438"/>
    </source>
</evidence>
<name>A0A8B6XAM5_9BURK</name>
<evidence type="ECO:0000259" key="5">
    <source>
        <dbReference type="PROSITE" id="PS50109"/>
    </source>
</evidence>
<reference evidence="8" key="2">
    <citation type="journal article" date="1999" name="Curr. Biol.">
        <title>Signal transduction: Gyrating protein kinases.</title>
        <authorList>
            <person name="Stock J."/>
        </authorList>
    </citation>
    <scope>NUCLEOTIDE SEQUENCE</scope>
</reference>
<dbReference type="GO" id="GO:0000155">
    <property type="term" value="F:phosphorelay sensor kinase activity"/>
    <property type="evidence" value="ECO:0007669"/>
    <property type="project" value="InterPro"/>
</dbReference>
<dbReference type="Pfam" id="PF02518">
    <property type="entry name" value="HATPase_c"/>
    <property type="match status" value="1"/>
</dbReference>
<dbReference type="SMART" id="SM00448">
    <property type="entry name" value="REC"/>
    <property type="match status" value="1"/>
</dbReference>
<organism evidence="7 8">
    <name type="scientific">Derxia gummosa DSM 723</name>
    <dbReference type="NCBI Taxonomy" id="1121388"/>
    <lineage>
        <taxon>Bacteria</taxon>
        <taxon>Pseudomonadati</taxon>
        <taxon>Pseudomonadota</taxon>
        <taxon>Betaproteobacteria</taxon>
        <taxon>Burkholderiales</taxon>
        <taxon>Alcaligenaceae</taxon>
        <taxon>Derxia</taxon>
    </lineage>
</organism>
<dbReference type="RefSeq" id="WP_084544663.1">
    <property type="nucleotide sequence ID" value="NZ_AXWS01000007.1"/>
</dbReference>
<dbReference type="SUPFAM" id="SSF55874">
    <property type="entry name" value="ATPase domain of HSP90 chaperone/DNA topoisomerase II/histidine kinase"/>
    <property type="match status" value="1"/>
</dbReference>
<dbReference type="AlphaFoldDB" id="A0A8B6XAM5"/>
<dbReference type="InterPro" id="IPR036097">
    <property type="entry name" value="HisK_dim/P_sf"/>
</dbReference>
<reference evidence="8" key="5">
    <citation type="journal article" date="2006" name="J. Bacteriol.">
        <title>Structural classification of bacterial response regulators: diversity of output domains and domain combinations.</title>
        <authorList>
            <person name="Galperin M.Y."/>
        </authorList>
    </citation>
    <scope>NUCLEOTIDE SEQUENCE</scope>
</reference>
<dbReference type="PANTHER" id="PTHR43547">
    <property type="entry name" value="TWO-COMPONENT HISTIDINE KINASE"/>
    <property type="match status" value="1"/>
</dbReference>
<dbReference type="Pfam" id="PF00512">
    <property type="entry name" value="HisKA"/>
    <property type="match status" value="1"/>
</dbReference>
<dbReference type="Proteomes" id="UP000675920">
    <property type="component" value="Unplaced"/>
</dbReference>
<keyword evidence="8" id="KW-0067">ATP-binding</keyword>
<dbReference type="PROSITE" id="PS50109">
    <property type="entry name" value="HIS_KIN"/>
    <property type="match status" value="1"/>
</dbReference>
<feature type="domain" description="Response regulatory" evidence="6">
    <location>
        <begin position="15"/>
        <end position="131"/>
    </location>
</feature>
<reference evidence="8" key="1">
    <citation type="journal article" date="1994" name="Trends Genet.">
        <title>Protein histidine kinases and signal transduction in prokaryotes and eukaryotes.</title>
        <authorList>
            <person name="Alex L.A."/>
            <person name="Simon M.I."/>
        </authorList>
    </citation>
    <scope>NUCLEOTIDE SEQUENCE</scope>
</reference>
<feature type="domain" description="Histidine kinase" evidence="5">
    <location>
        <begin position="155"/>
        <end position="367"/>
    </location>
</feature>
<accession>A0A8B6XAM5</accession>
<dbReference type="InterPro" id="IPR011006">
    <property type="entry name" value="CheY-like_superfamily"/>
</dbReference>
<protein>
    <recommendedName>
        <fullName evidence="2">histidine kinase</fullName>
        <ecNumber evidence="2">2.7.13.3</ecNumber>
    </recommendedName>
</protein>
<dbReference type="Pfam" id="PF00072">
    <property type="entry name" value="Response_reg"/>
    <property type="match status" value="1"/>
</dbReference>
<evidence type="ECO:0000256" key="1">
    <source>
        <dbReference type="ARBA" id="ARBA00000085"/>
    </source>
</evidence>
<evidence type="ECO:0000259" key="6">
    <source>
        <dbReference type="PROSITE" id="PS50110"/>
    </source>
</evidence>
<dbReference type="SMART" id="SM00387">
    <property type="entry name" value="HATPase_c"/>
    <property type="match status" value="1"/>
</dbReference>
<dbReference type="PROSITE" id="PS50110">
    <property type="entry name" value="RESPONSE_REGULATORY"/>
    <property type="match status" value="1"/>
</dbReference>
<keyword evidence="3" id="KW-0597">Phosphoprotein</keyword>
<evidence type="ECO:0000313" key="8">
    <source>
        <dbReference type="RefSeq" id="WP_084544663.1"/>
    </source>
</evidence>
<evidence type="ECO:0000256" key="3">
    <source>
        <dbReference type="ARBA" id="ARBA00022553"/>
    </source>
</evidence>
<dbReference type="CDD" id="cd00156">
    <property type="entry name" value="REC"/>
    <property type="match status" value="1"/>
</dbReference>
<proteinExistence type="predicted"/>
<dbReference type="Gene3D" id="3.30.565.10">
    <property type="entry name" value="Histidine kinase-like ATPase, C-terminal domain"/>
    <property type="match status" value="1"/>
</dbReference>
<reference evidence="8" key="7">
    <citation type="journal article" date="2019" name="Annu. Rev. Microbiol.">
        <title>Structural Basis of Response Regulator Function.</title>
        <authorList>
            <person name="Gao R."/>
            <person name="Bouillet S."/>
            <person name="Stock A.M."/>
        </authorList>
    </citation>
    <scope>NUCLEOTIDE SEQUENCE</scope>
</reference>
<dbReference type="Gene3D" id="1.10.287.130">
    <property type="match status" value="1"/>
</dbReference>
<dbReference type="CDD" id="cd00082">
    <property type="entry name" value="HisKA"/>
    <property type="match status" value="1"/>
</dbReference>
<dbReference type="InterPro" id="IPR004358">
    <property type="entry name" value="Sig_transdc_His_kin-like_C"/>
</dbReference>
<dbReference type="CDD" id="cd00075">
    <property type="entry name" value="HATPase"/>
    <property type="match status" value="1"/>
</dbReference>
<dbReference type="SUPFAM" id="SSF52172">
    <property type="entry name" value="CheY-like"/>
    <property type="match status" value="1"/>
</dbReference>
<reference evidence="8" key="8">
    <citation type="submission" date="2025-08" db="UniProtKB">
        <authorList>
            <consortium name="RefSeq"/>
        </authorList>
    </citation>
    <scope>IDENTIFICATION</scope>
</reference>
<keyword evidence="8" id="KW-0547">Nucleotide-binding</keyword>
<reference evidence="8" key="6">
    <citation type="journal article" date="2010" name="Curr. Opin. Microbiol.">
        <title>Diversity of structure and function of response regulator output domains.</title>
        <authorList>
            <person name="Galperin M.Y."/>
        </authorList>
    </citation>
    <scope>NUCLEOTIDE SEQUENCE</scope>
</reference>
<evidence type="ECO:0000313" key="7">
    <source>
        <dbReference type="Proteomes" id="UP000675920"/>
    </source>
</evidence>
<comment type="catalytic activity">
    <reaction evidence="1">
        <text>ATP + protein L-histidine = ADP + protein N-phospho-L-histidine.</text>
        <dbReference type="EC" id="2.7.13.3"/>
    </reaction>
</comment>
<dbReference type="InterPro" id="IPR036890">
    <property type="entry name" value="HATPase_C_sf"/>
</dbReference>
<dbReference type="PRINTS" id="PR00344">
    <property type="entry name" value="BCTRLSENSOR"/>
</dbReference>
<dbReference type="SMART" id="SM00388">
    <property type="entry name" value="HisKA"/>
    <property type="match status" value="1"/>
</dbReference>
<dbReference type="Gene3D" id="3.40.50.2300">
    <property type="match status" value="1"/>
</dbReference>
<dbReference type="SUPFAM" id="SSF47384">
    <property type="entry name" value="Homodimeric domain of signal transducing histidine kinase"/>
    <property type="match status" value="1"/>
</dbReference>
<comment type="caution">
    <text evidence="4">Lacks conserved residue(s) required for the propagation of feature annotation.</text>
</comment>
<keyword evidence="7" id="KW-1185">Reference proteome</keyword>
<dbReference type="OrthoDB" id="9121563at2"/>
<reference evidence="8" key="4">
    <citation type="journal article" date="2000" name="Trends Biochem. Sci.">
        <title>GHKL, an emergent ATPase/kinase superfamily.</title>
        <authorList>
            <person name="Dutta R."/>
            <person name="Inouye M."/>
        </authorList>
    </citation>
    <scope>NUCLEOTIDE SEQUENCE</scope>
</reference>
<dbReference type="InterPro" id="IPR001789">
    <property type="entry name" value="Sig_transdc_resp-reg_receiver"/>
</dbReference>
<evidence type="ECO:0000256" key="4">
    <source>
        <dbReference type="PROSITE-ProRule" id="PRU00169"/>
    </source>
</evidence>
<dbReference type="InterPro" id="IPR003594">
    <property type="entry name" value="HATPase_dom"/>
</dbReference>
<dbReference type="EC" id="2.7.13.3" evidence="2"/>
<dbReference type="PANTHER" id="PTHR43547:SF2">
    <property type="entry name" value="HYBRID SIGNAL TRANSDUCTION HISTIDINE KINASE C"/>
    <property type="match status" value="1"/>
</dbReference>
<dbReference type="InterPro" id="IPR005467">
    <property type="entry name" value="His_kinase_dom"/>
</dbReference>